<comment type="caution">
    <text evidence="3">The sequence shown here is derived from an EMBL/GenBank/DDBJ whole genome shotgun (WGS) entry which is preliminary data.</text>
</comment>
<reference evidence="5 6" key="2">
    <citation type="submission" date="2018-05" db="EMBL/GenBank/DDBJ databases">
        <title>Ignatzschineria dubaiensis sp. nov., isolated from necrotic foot tissues of dromedaries (Camelus dromedarius) and associated maggots in Dubai, United Arab Emirates.</title>
        <authorList>
            <person name="Tsang C.C."/>
            <person name="Tang J.Y.M."/>
            <person name="Fong J.Y.H."/>
            <person name="Kinne J."/>
            <person name="Lee H.H."/>
            <person name="Joseph M."/>
            <person name="Jose S."/>
            <person name="Schuster R.K."/>
            <person name="Tang Y."/>
            <person name="Sivakumar S."/>
            <person name="Chen J.H.K."/>
            <person name="Teng J.L.L."/>
            <person name="Lau S.K.P."/>
            <person name="Wernery U."/>
            <person name="Woo P.C.Y."/>
        </authorList>
    </citation>
    <scope>NUCLEOTIDE SEQUENCE [LARGE SCALE GENOMIC DNA]</scope>
    <source>
        <strain evidence="5">UAE-HKU57</strain>
        <strain evidence="6">UAE-HKU58</strain>
    </source>
</reference>
<evidence type="ECO:0000313" key="4">
    <source>
        <dbReference type="EMBL" id="PWD91604.1"/>
    </source>
</evidence>
<gene>
    <name evidence="3" type="ORF">DC077_10500</name>
    <name evidence="4" type="ORF">DC078_06290</name>
</gene>
<evidence type="ECO:0000256" key="1">
    <source>
        <dbReference type="ARBA" id="ARBA00007734"/>
    </source>
</evidence>
<evidence type="ECO:0000313" key="5">
    <source>
        <dbReference type="Proteomes" id="UP000245059"/>
    </source>
</evidence>
<dbReference type="Gene3D" id="1.10.530.10">
    <property type="match status" value="1"/>
</dbReference>
<dbReference type="EMBL" id="QEWV01000005">
    <property type="protein sequence ID" value="PWD91604.1"/>
    <property type="molecule type" value="Genomic_DNA"/>
</dbReference>
<proteinExistence type="inferred from homology"/>
<dbReference type="EMBL" id="QEWW01000022">
    <property type="protein sequence ID" value="PWD82776.1"/>
    <property type="molecule type" value="Genomic_DNA"/>
</dbReference>
<comment type="similarity">
    <text evidence="1">Belongs to the transglycosylase Slt family.</text>
</comment>
<dbReference type="Proteomes" id="UP000245217">
    <property type="component" value="Unassembled WGS sequence"/>
</dbReference>
<dbReference type="PANTHER" id="PTHR37423:SF2">
    <property type="entry name" value="MEMBRANE-BOUND LYTIC MUREIN TRANSGLYCOSYLASE C"/>
    <property type="match status" value="1"/>
</dbReference>
<evidence type="ECO:0000259" key="2">
    <source>
        <dbReference type="Pfam" id="PF01464"/>
    </source>
</evidence>
<accession>A0A2U2AJD4</accession>
<dbReference type="AlphaFoldDB" id="A0A2U2AJD4"/>
<dbReference type="PANTHER" id="PTHR37423">
    <property type="entry name" value="SOLUBLE LYTIC MUREIN TRANSGLYCOSYLASE-RELATED"/>
    <property type="match status" value="1"/>
</dbReference>
<dbReference type="Proteomes" id="UP000245059">
    <property type="component" value="Unassembled WGS sequence"/>
</dbReference>
<dbReference type="Pfam" id="PF01464">
    <property type="entry name" value="SLT"/>
    <property type="match status" value="1"/>
</dbReference>
<dbReference type="SUPFAM" id="SSF53955">
    <property type="entry name" value="Lysozyme-like"/>
    <property type="match status" value="1"/>
</dbReference>
<feature type="domain" description="Transglycosylase SLT" evidence="2">
    <location>
        <begin position="117"/>
        <end position="216"/>
    </location>
</feature>
<reference evidence="3" key="1">
    <citation type="journal article" date="2018" name="Genome Announc.">
        <title>Ignatzschineria cameli sp. nov., isolated from necrotic foot tissue of dromedaries (Camelus dromedarius) and associated maggots (Wohlfahrtia species) in Dubai.</title>
        <authorList>
            <person name="Tsang C.C."/>
            <person name="Tang J.Y."/>
            <person name="Fong J.Y."/>
            <person name="Kinne J."/>
            <person name="Lee H.H."/>
            <person name="Joseph M."/>
            <person name="Jose S."/>
            <person name="Schuster R.K."/>
            <person name="Tang Y."/>
            <person name="Sivakumar S."/>
            <person name="Chen J.H."/>
            <person name="Teng J.L."/>
            <person name="Lau S.K."/>
            <person name="Wernery U."/>
            <person name="Woo P.C."/>
        </authorList>
    </citation>
    <scope>NUCLEOTIDE SEQUENCE</scope>
    <source>
        <strain evidence="3">UAE-HKU57</strain>
        <strain evidence="4">UAE-HKU58</strain>
    </source>
</reference>
<dbReference type="CDD" id="cd16894">
    <property type="entry name" value="MltD-like"/>
    <property type="match status" value="1"/>
</dbReference>
<organism evidence="3 5">
    <name type="scientific">Ignatzschineria cameli</name>
    <dbReference type="NCBI Taxonomy" id="2182793"/>
    <lineage>
        <taxon>Bacteria</taxon>
        <taxon>Pseudomonadati</taxon>
        <taxon>Pseudomonadota</taxon>
        <taxon>Gammaproteobacteria</taxon>
        <taxon>Cardiobacteriales</taxon>
        <taxon>Ignatzschineriaceae</taxon>
        <taxon>Ignatzschineria</taxon>
    </lineage>
</organism>
<dbReference type="InterPro" id="IPR008258">
    <property type="entry name" value="Transglycosylase_SLT_dom_1"/>
</dbReference>
<protein>
    <submittedName>
        <fullName evidence="3">Lytic murein transglycosylase</fullName>
    </submittedName>
</protein>
<evidence type="ECO:0000313" key="6">
    <source>
        <dbReference type="Proteomes" id="UP000245217"/>
    </source>
</evidence>
<keyword evidence="6" id="KW-1185">Reference proteome</keyword>
<evidence type="ECO:0000313" key="3">
    <source>
        <dbReference type="EMBL" id="PWD82776.1"/>
    </source>
</evidence>
<dbReference type="InterPro" id="IPR023346">
    <property type="entry name" value="Lysozyme-like_dom_sf"/>
</dbReference>
<name>A0A2U2AJD4_9GAMM</name>
<sequence length="315" mass="35352">MNGMTKKESYFSIDYLGRITSWRRVSLQLFFLTLCLMASLLTLTFASGRERAQLYEPDLLLTTKLNNGMGMGDKDHARVRAMIQNYETKNAGVFTHLDGDGLVVFNYVVDELARRGLPLEIAFVPLVESGYRPNARNGQHIGLWQLGPAAAKTFGIQISQKSDGRLNFVRATEAALDYLEYLNRRFDGDWLLTLAAYNAGEGRVLRSMKKNRAAGKPVNFWNLDLPPITKAYIPRVLALSQLALEKSQLEVPVESIPEIIAVKSPNKKELLEAARRYGLKEHTIKYLNPSDLYTKDGSSVMIMPKEIATLAYGTN</sequence>